<name>A0AA38VR91_9ASTR</name>
<evidence type="ECO:0000313" key="2">
    <source>
        <dbReference type="EMBL" id="KAJ9535792.1"/>
    </source>
</evidence>
<organism evidence="2 3">
    <name type="scientific">Centaurea solstitialis</name>
    <name type="common">yellow star-thistle</name>
    <dbReference type="NCBI Taxonomy" id="347529"/>
    <lineage>
        <taxon>Eukaryota</taxon>
        <taxon>Viridiplantae</taxon>
        <taxon>Streptophyta</taxon>
        <taxon>Embryophyta</taxon>
        <taxon>Tracheophyta</taxon>
        <taxon>Spermatophyta</taxon>
        <taxon>Magnoliopsida</taxon>
        <taxon>eudicotyledons</taxon>
        <taxon>Gunneridae</taxon>
        <taxon>Pentapetalae</taxon>
        <taxon>asterids</taxon>
        <taxon>campanulids</taxon>
        <taxon>Asterales</taxon>
        <taxon>Asteraceae</taxon>
        <taxon>Carduoideae</taxon>
        <taxon>Cardueae</taxon>
        <taxon>Centaureinae</taxon>
        <taxon>Centaurea</taxon>
    </lineage>
</organism>
<dbReference type="Pfam" id="PF13966">
    <property type="entry name" value="zf-RVT"/>
    <property type="match status" value="1"/>
</dbReference>
<sequence>MEHRKFFGKVVFFGKWNTANFRNLLKILECFQKLSGLKINVRKSKLYGLGVAEEEVRSWASSAGCGFGNIPFMYLGLPVGASMKRLDHWKSALVKLQKRLDSWKSRFVSFGGRLTLVKSVLGSLPLYFFSLFRAPSGVIKECERVRCRFFWGGGGGEGVKKGRVWVKWVNALKSYEKGGLNIGSLDSMNLSLLGNTWSSIIRTGASLDSKGVEFSRSFVKKLGDGNNTKMWKERWLGLDRLQDVFPRLFRLEVDNSSSVADRGEWVNGEWKWSWKWRREPRGRELGELEDLTARLIGIAPTMEVADKMEWKLDGSGSYSVKAMRDLLGKQEDESGVVTKWMKIIPKKVCIFIWRVGLDRIPSRANLDKLGVELNSLLCPRCGEMVESMDHALVTCSEVKMVWNRVGTWWGKNLETVSSAQELLNEQSANSSGARKEEAIFRVDFEEVEIMDETVGGLARRPNWVLSSERVASVSSAVKGVLLVLALFGFYQVQKLRKQWVYFL</sequence>
<dbReference type="InterPro" id="IPR026960">
    <property type="entry name" value="RVT-Znf"/>
</dbReference>
<dbReference type="PANTHER" id="PTHR33116:SF78">
    <property type="entry name" value="OS12G0587133 PROTEIN"/>
    <property type="match status" value="1"/>
</dbReference>
<protein>
    <recommendedName>
        <fullName evidence="1">Reverse transcriptase zinc-binding domain-containing protein</fullName>
    </recommendedName>
</protein>
<dbReference type="AlphaFoldDB" id="A0AA38VR91"/>
<evidence type="ECO:0000259" key="1">
    <source>
        <dbReference type="Pfam" id="PF13966"/>
    </source>
</evidence>
<keyword evidence="3" id="KW-1185">Reference proteome</keyword>
<proteinExistence type="predicted"/>
<dbReference type="PANTHER" id="PTHR33116">
    <property type="entry name" value="REVERSE TRANSCRIPTASE ZINC-BINDING DOMAIN-CONTAINING PROTEIN-RELATED-RELATED"/>
    <property type="match status" value="1"/>
</dbReference>
<dbReference type="EMBL" id="JARYMX010000125">
    <property type="protein sequence ID" value="KAJ9535792.1"/>
    <property type="molecule type" value="Genomic_DNA"/>
</dbReference>
<evidence type="ECO:0000313" key="3">
    <source>
        <dbReference type="Proteomes" id="UP001172457"/>
    </source>
</evidence>
<accession>A0AA38VR91</accession>
<feature type="domain" description="Reverse transcriptase zinc-binding" evidence="1">
    <location>
        <begin position="319"/>
        <end position="402"/>
    </location>
</feature>
<dbReference type="Proteomes" id="UP001172457">
    <property type="component" value="Unassembled WGS sequence"/>
</dbReference>
<gene>
    <name evidence="2" type="ORF">OSB04_un001049</name>
</gene>
<reference evidence="2" key="1">
    <citation type="submission" date="2023-03" db="EMBL/GenBank/DDBJ databases">
        <title>Chromosome-scale reference genome and RAD-based genetic map of yellow starthistle (Centaurea solstitialis) reveal putative structural variation and QTLs associated with invader traits.</title>
        <authorList>
            <person name="Reatini B."/>
            <person name="Cang F.A."/>
            <person name="Jiang Q."/>
            <person name="Mckibben M.T.W."/>
            <person name="Barker M.S."/>
            <person name="Rieseberg L.H."/>
            <person name="Dlugosch K.M."/>
        </authorList>
    </citation>
    <scope>NUCLEOTIDE SEQUENCE</scope>
    <source>
        <strain evidence="2">CAN-66</strain>
        <tissue evidence="2">Leaf</tissue>
    </source>
</reference>
<comment type="caution">
    <text evidence="2">The sequence shown here is derived from an EMBL/GenBank/DDBJ whole genome shotgun (WGS) entry which is preliminary data.</text>
</comment>